<dbReference type="EMBL" id="LR877151">
    <property type="protein sequence ID" value="CAD2216704.1"/>
    <property type="molecule type" value="Genomic_DNA"/>
</dbReference>
<protein>
    <submittedName>
        <fullName evidence="2">Pex19 protein family, putative</fullName>
    </submittedName>
</protein>
<dbReference type="InterPro" id="IPR006708">
    <property type="entry name" value="Pex19"/>
</dbReference>
<dbReference type="PANTHER" id="PTHR12774:SF2">
    <property type="entry name" value="PEROXISOMAL BIOGENESIS FACTOR 19"/>
    <property type="match status" value="1"/>
</dbReference>
<reference evidence="2 3" key="1">
    <citation type="submission" date="2020-08" db="EMBL/GenBank/DDBJ databases">
        <authorList>
            <person name="Newling K."/>
            <person name="Davey J."/>
            <person name="Forrester S."/>
        </authorList>
    </citation>
    <scope>NUCLEOTIDE SEQUENCE [LARGE SCALE GENOMIC DNA]</scope>
    <source>
        <strain evidence="3">Crithidia deanei Carvalho (ATCC PRA-265)</strain>
    </source>
</reference>
<name>S9VS57_9TRYP</name>
<sequence>MSDDDLDALLDEAMDIVEEKDRHQKEESERKKQKLEEDLQKASEELEGGDGMELLQSLQRLMGAAAAGDETDPALFDNCKNDIEKLMSMLDGADLTEDDKKNVDRMRELLNVMETDDSEKVSELLGELQKEGGEGGEAVTADMMKEYAENAQRISEALGGLAGQGAVPGAAAAAATPADAKTVEENMAEMLLSTILDPNFIEPIKLMKDAYPPYLEQNKGLAEEELERYKKQHAKVIEICEFLVVPIEKEDEERVARLLEHMHEFSQLGEPPEDLATYAPKPANSESE</sequence>
<keyword evidence="3" id="KW-1185">Reference proteome</keyword>
<gene>
    <name evidence="2" type="ORF">ADEAN_000416600</name>
</gene>
<dbReference type="AlphaFoldDB" id="S9VS57"/>
<dbReference type="PANTHER" id="PTHR12774">
    <property type="entry name" value="PEROXISOMAL BIOGENESIS FACTOR 19"/>
    <property type="match status" value="1"/>
</dbReference>
<evidence type="ECO:0000313" key="2">
    <source>
        <dbReference type="EMBL" id="CAD2216704.1"/>
    </source>
</evidence>
<dbReference type="Gene3D" id="1.20.120.900">
    <property type="entry name" value="Pex19, mPTS binding domain"/>
    <property type="match status" value="1"/>
</dbReference>
<evidence type="ECO:0000256" key="1">
    <source>
        <dbReference type="SAM" id="MobiDB-lite"/>
    </source>
</evidence>
<dbReference type="OrthoDB" id="21292at2759"/>
<dbReference type="Proteomes" id="UP000515908">
    <property type="component" value="Chromosome 07"/>
</dbReference>
<dbReference type="GO" id="GO:0005778">
    <property type="term" value="C:peroxisomal membrane"/>
    <property type="evidence" value="ECO:0007669"/>
    <property type="project" value="TreeGrafter"/>
</dbReference>
<proteinExistence type="predicted"/>
<accession>S9VS57</accession>
<feature type="compositionally biased region" description="Basic and acidic residues" evidence="1">
    <location>
        <begin position="17"/>
        <end position="38"/>
    </location>
</feature>
<dbReference type="VEuPathDB" id="TriTrypDB:ADEAN_000416600"/>
<dbReference type="InterPro" id="IPR038322">
    <property type="entry name" value="Pex19_C_sf"/>
</dbReference>
<organism evidence="2 3">
    <name type="scientific">Angomonas deanei</name>
    <dbReference type="NCBI Taxonomy" id="59799"/>
    <lineage>
        <taxon>Eukaryota</taxon>
        <taxon>Discoba</taxon>
        <taxon>Euglenozoa</taxon>
        <taxon>Kinetoplastea</taxon>
        <taxon>Metakinetoplastina</taxon>
        <taxon>Trypanosomatida</taxon>
        <taxon>Trypanosomatidae</taxon>
        <taxon>Strigomonadinae</taxon>
        <taxon>Angomonas</taxon>
    </lineage>
</organism>
<dbReference type="GO" id="GO:0033328">
    <property type="term" value="F:peroxisome membrane targeting sequence binding"/>
    <property type="evidence" value="ECO:0007669"/>
    <property type="project" value="TreeGrafter"/>
</dbReference>
<feature type="region of interest" description="Disordered" evidence="1">
    <location>
        <begin position="16"/>
        <end position="38"/>
    </location>
</feature>
<dbReference type="Pfam" id="PF04614">
    <property type="entry name" value="Pex19"/>
    <property type="match status" value="1"/>
</dbReference>
<evidence type="ECO:0000313" key="3">
    <source>
        <dbReference type="Proteomes" id="UP000515908"/>
    </source>
</evidence>
<feature type="region of interest" description="Disordered" evidence="1">
    <location>
        <begin position="265"/>
        <end position="288"/>
    </location>
</feature>
<dbReference type="GO" id="GO:0045046">
    <property type="term" value="P:protein import into peroxisome membrane"/>
    <property type="evidence" value="ECO:0007669"/>
    <property type="project" value="TreeGrafter"/>
</dbReference>